<evidence type="ECO:0000313" key="2">
    <source>
        <dbReference type="Proteomes" id="UP000249056"/>
    </source>
</evidence>
<protein>
    <submittedName>
        <fullName evidence="1">Uncharacterized protein</fullName>
    </submittedName>
</protein>
<dbReference type="Proteomes" id="UP000249056">
    <property type="component" value="Unassembled WGS sequence"/>
</dbReference>
<comment type="caution">
    <text evidence="1">The sequence shown here is derived from an EMBL/GenBank/DDBJ whole genome shotgun (WGS) entry which is preliminary data.</text>
</comment>
<accession>A0A395J3Y0</accession>
<proteinExistence type="predicted"/>
<evidence type="ECO:0000313" key="1">
    <source>
        <dbReference type="EMBL" id="RAL66824.1"/>
    </source>
</evidence>
<organism evidence="1 2">
    <name type="scientific">Monilinia fructigena</name>
    <dbReference type="NCBI Taxonomy" id="38457"/>
    <lineage>
        <taxon>Eukaryota</taxon>
        <taxon>Fungi</taxon>
        <taxon>Dikarya</taxon>
        <taxon>Ascomycota</taxon>
        <taxon>Pezizomycotina</taxon>
        <taxon>Leotiomycetes</taxon>
        <taxon>Helotiales</taxon>
        <taxon>Sclerotiniaceae</taxon>
        <taxon>Monilinia</taxon>
    </lineage>
</organism>
<dbReference type="OrthoDB" id="410198at2759"/>
<gene>
    <name evidence="1" type="ORF">DID88_007607</name>
</gene>
<reference evidence="1 2" key="1">
    <citation type="submission" date="2018-06" db="EMBL/GenBank/DDBJ databases">
        <title>Genome Sequence of the Brown Rot Fungal Pathogen Monilinia fructigena.</title>
        <authorList>
            <person name="Landi L."/>
            <person name="De Miccolis Angelini R.M."/>
            <person name="Pollastro S."/>
            <person name="Abate D."/>
            <person name="Faretra F."/>
            <person name="Romanazzi G."/>
        </authorList>
    </citation>
    <scope>NUCLEOTIDE SEQUENCE [LARGE SCALE GENOMIC DNA]</scope>
    <source>
        <strain evidence="1 2">Mfrg269</strain>
    </source>
</reference>
<dbReference type="AlphaFoldDB" id="A0A395J3Y0"/>
<sequence length="113" mass="13001">MSTFTVSEAITRAEVDAVALLVQKANRTPYRPFVQIQTPYSTDNTTAMKLSQEWFWQNHSHNPASHWITVHHSESGELVVAANWHVNEKDVFPTPTPKIETTWWPEGEKRELS</sequence>
<dbReference type="EMBL" id="QKRW01000005">
    <property type="protein sequence ID" value="RAL66824.1"/>
    <property type="molecule type" value="Genomic_DNA"/>
</dbReference>
<keyword evidence="2" id="KW-1185">Reference proteome</keyword>
<name>A0A395J3Y0_9HELO</name>